<dbReference type="Pfam" id="PF02653">
    <property type="entry name" value="BPD_transp_2"/>
    <property type="match status" value="1"/>
</dbReference>
<evidence type="ECO:0000256" key="1">
    <source>
        <dbReference type="ARBA" id="ARBA00004651"/>
    </source>
</evidence>
<feature type="transmembrane region" description="Helical" evidence="6">
    <location>
        <begin position="211"/>
        <end position="231"/>
    </location>
</feature>
<proteinExistence type="predicted"/>
<evidence type="ECO:0000256" key="5">
    <source>
        <dbReference type="ARBA" id="ARBA00023136"/>
    </source>
</evidence>
<dbReference type="OrthoDB" id="9778389at2"/>
<feature type="transmembrane region" description="Helical" evidence="6">
    <location>
        <begin position="57"/>
        <end position="78"/>
    </location>
</feature>
<evidence type="ECO:0000313" key="7">
    <source>
        <dbReference type="EMBL" id="KRM33023.1"/>
    </source>
</evidence>
<protein>
    <submittedName>
        <fullName evidence="7">Ribose xylose arabinose galactoside ABC-type transporter permease</fullName>
    </submittedName>
</protein>
<keyword evidence="2" id="KW-1003">Cell membrane</keyword>
<dbReference type="PANTHER" id="PTHR32196:SF69">
    <property type="entry name" value="BRANCHED-CHAIN AMINO ACID TRANSPORT SYSTEM, PERMEASE PROTEIN"/>
    <property type="match status" value="1"/>
</dbReference>
<dbReference type="InterPro" id="IPR001851">
    <property type="entry name" value="ABC_transp_permease"/>
</dbReference>
<evidence type="ECO:0000256" key="4">
    <source>
        <dbReference type="ARBA" id="ARBA00022989"/>
    </source>
</evidence>
<keyword evidence="5 6" id="KW-0472">Membrane</keyword>
<feature type="transmembrane region" description="Helical" evidence="6">
    <location>
        <begin position="85"/>
        <end position="103"/>
    </location>
</feature>
<gene>
    <name evidence="7" type="ORF">FC83_GL003096</name>
</gene>
<dbReference type="eggNOG" id="COG4120">
    <property type="taxonomic scope" value="Bacteria"/>
</dbReference>
<comment type="subcellular location">
    <subcellularLocation>
        <location evidence="1">Cell membrane</location>
        <topology evidence="1">Multi-pass membrane protein</topology>
    </subcellularLocation>
</comment>
<keyword evidence="8" id="KW-1185">Reference proteome</keyword>
<feature type="transmembrane region" description="Helical" evidence="6">
    <location>
        <begin position="264"/>
        <end position="281"/>
    </location>
</feature>
<dbReference type="STRING" id="1423734.FC83_GL003096"/>
<feature type="transmembrane region" description="Helical" evidence="6">
    <location>
        <begin position="129"/>
        <end position="151"/>
    </location>
</feature>
<dbReference type="GO" id="GO:0022857">
    <property type="term" value="F:transmembrane transporter activity"/>
    <property type="evidence" value="ECO:0007669"/>
    <property type="project" value="InterPro"/>
</dbReference>
<evidence type="ECO:0000313" key="8">
    <source>
        <dbReference type="Proteomes" id="UP000051236"/>
    </source>
</evidence>
<keyword evidence="3 6" id="KW-0812">Transmembrane</keyword>
<feature type="transmembrane region" description="Helical" evidence="6">
    <location>
        <begin position="12"/>
        <end position="30"/>
    </location>
</feature>
<evidence type="ECO:0000256" key="2">
    <source>
        <dbReference type="ARBA" id="ARBA00022475"/>
    </source>
</evidence>
<reference evidence="7 8" key="1">
    <citation type="journal article" date="2015" name="Genome Announc.">
        <title>Expanding the biotechnology potential of lactobacilli through comparative genomics of 213 strains and associated genera.</title>
        <authorList>
            <person name="Sun Z."/>
            <person name="Harris H.M."/>
            <person name="McCann A."/>
            <person name="Guo C."/>
            <person name="Argimon S."/>
            <person name="Zhang W."/>
            <person name="Yang X."/>
            <person name="Jeffery I.B."/>
            <person name="Cooney J.C."/>
            <person name="Kagawa T.F."/>
            <person name="Liu W."/>
            <person name="Song Y."/>
            <person name="Salvetti E."/>
            <person name="Wrobel A."/>
            <person name="Rasinkangas P."/>
            <person name="Parkhill J."/>
            <person name="Rea M.C."/>
            <person name="O'Sullivan O."/>
            <person name="Ritari J."/>
            <person name="Douillard F.P."/>
            <person name="Paul Ross R."/>
            <person name="Yang R."/>
            <person name="Briner A.E."/>
            <person name="Felis G.E."/>
            <person name="de Vos W.M."/>
            <person name="Barrangou R."/>
            <person name="Klaenhammer T.R."/>
            <person name="Caufield P.W."/>
            <person name="Cui Y."/>
            <person name="Zhang H."/>
            <person name="O'Toole P.W."/>
        </authorList>
    </citation>
    <scope>NUCLEOTIDE SEQUENCE [LARGE SCALE GENOMIC DNA]</scope>
    <source>
        <strain evidence="7 8">DSM 18527</strain>
    </source>
</reference>
<name>X0PMB6_9LACO</name>
<dbReference type="PATRIC" id="fig|1423734.3.peg.3145"/>
<keyword evidence="4 6" id="KW-1133">Transmembrane helix</keyword>
<accession>X0PMB6</accession>
<dbReference type="PANTHER" id="PTHR32196">
    <property type="entry name" value="ABC TRANSPORTER PERMEASE PROTEIN YPHD-RELATED-RELATED"/>
    <property type="match status" value="1"/>
</dbReference>
<dbReference type="EMBL" id="AZGA01000057">
    <property type="protein sequence ID" value="KRM33023.1"/>
    <property type="molecule type" value="Genomic_DNA"/>
</dbReference>
<dbReference type="RefSeq" id="WP_035451040.1">
    <property type="nucleotide sequence ID" value="NZ_AZGA01000057.1"/>
</dbReference>
<sequence>MNLLTSAIGQGMLYGITGIGLFLSFRILRFPDMTIEGSFPVGAAVCVTCITNGMSPFLATLLAFVAGGLAGLATGVLYTKGKIPVLLAGILVMTAAYSVNLRIMGKSNVSLLNTKTLFANKFVDSLPPYFNSVIIGLIVVIITFVVLNYFLQTNLGQAFIATGDNEAMSKSQGIKTDTMKIIGLVVSNGFVGLSGGLVAQNDGYADVNMGLGVIVIGLAAVVIGEVVYGNLTMGQRLIAVIFGSIIYRIVILFVLQLGFNTNDLKLISAIVLAICLMLPALRDKFQIQKVIEKGVKPNDPSHAATK</sequence>
<dbReference type="CDD" id="cd06574">
    <property type="entry name" value="TM_PBP1_branched-chain-AA_like"/>
    <property type="match status" value="1"/>
</dbReference>
<comment type="caution">
    <text evidence="7">The sequence shown here is derived from an EMBL/GenBank/DDBJ whole genome shotgun (WGS) entry which is preliminary data.</text>
</comment>
<organism evidence="7 8">
    <name type="scientific">Agrilactobacillus composti DSM 18527 = JCM 14202</name>
    <dbReference type="NCBI Taxonomy" id="1423734"/>
    <lineage>
        <taxon>Bacteria</taxon>
        <taxon>Bacillati</taxon>
        <taxon>Bacillota</taxon>
        <taxon>Bacilli</taxon>
        <taxon>Lactobacillales</taxon>
        <taxon>Lactobacillaceae</taxon>
        <taxon>Agrilactobacillus</taxon>
    </lineage>
</organism>
<dbReference type="AlphaFoldDB" id="X0PMB6"/>
<feature type="transmembrane region" description="Helical" evidence="6">
    <location>
        <begin position="181"/>
        <end position="199"/>
    </location>
</feature>
<dbReference type="Proteomes" id="UP000051236">
    <property type="component" value="Unassembled WGS sequence"/>
</dbReference>
<evidence type="ECO:0000256" key="3">
    <source>
        <dbReference type="ARBA" id="ARBA00022692"/>
    </source>
</evidence>
<feature type="transmembrane region" description="Helical" evidence="6">
    <location>
        <begin position="238"/>
        <end position="258"/>
    </location>
</feature>
<evidence type="ECO:0000256" key="6">
    <source>
        <dbReference type="SAM" id="Phobius"/>
    </source>
</evidence>
<dbReference type="GO" id="GO:0005886">
    <property type="term" value="C:plasma membrane"/>
    <property type="evidence" value="ECO:0007669"/>
    <property type="project" value="UniProtKB-SubCell"/>
</dbReference>